<protein>
    <recommendedName>
        <fullName evidence="1">AAA+ ATPase domain-containing protein</fullName>
    </recommendedName>
</protein>
<reference evidence="2 3" key="2">
    <citation type="submission" date="2021-10" db="EMBL/GenBank/DDBJ databases">
        <authorList>
            <person name="Piombo E."/>
        </authorList>
    </citation>
    <scope>NUCLEOTIDE SEQUENCE [LARGE SCALE GENOMIC DNA]</scope>
</reference>
<dbReference type="SMART" id="SM00382">
    <property type="entry name" value="AAA"/>
    <property type="match status" value="1"/>
</dbReference>
<dbReference type="EMBL" id="CABFOC020000063">
    <property type="protein sequence ID" value="CAH0055978.1"/>
    <property type="molecule type" value="Genomic_DNA"/>
</dbReference>
<evidence type="ECO:0000313" key="3">
    <source>
        <dbReference type="Proteomes" id="UP000775872"/>
    </source>
</evidence>
<dbReference type="InterPro" id="IPR049050">
    <property type="entry name" value="nSTAND3"/>
</dbReference>
<dbReference type="OrthoDB" id="659at2759"/>
<dbReference type="AlphaFoldDB" id="A0A9N9ZIJ7"/>
<dbReference type="InterPro" id="IPR027417">
    <property type="entry name" value="P-loop_NTPase"/>
</dbReference>
<dbReference type="Gene3D" id="3.40.50.300">
    <property type="entry name" value="P-loop containing nucleotide triphosphate hydrolases"/>
    <property type="match status" value="1"/>
</dbReference>
<name>A0A9N9ZIJ7_9HYPO</name>
<dbReference type="Proteomes" id="UP000775872">
    <property type="component" value="Unassembled WGS sequence"/>
</dbReference>
<feature type="domain" description="AAA+ ATPase" evidence="1">
    <location>
        <begin position="74"/>
        <end position="218"/>
    </location>
</feature>
<keyword evidence="3" id="KW-1185">Reference proteome</keyword>
<dbReference type="CDD" id="cd00267">
    <property type="entry name" value="ABC_ATPase"/>
    <property type="match status" value="1"/>
</dbReference>
<gene>
    <name evidence="2" type="ORF">CSOL1703_00005912</name>
</gene>
<comment type="caution">
    <text evidence="2">The sequence shown here is derived from an EMBL/GenBank/DDBJ whole genome shotgun (WGS) entry which is preliminary data.</text>
</comment>
<organism evidence="2 3">
    <name type="scientific">Clonostachys solani</name>
    <dbReference type="NCBI Taxonomy" id="160281"/>
    <lineage>
        <taxon>Eukaryota</taxon>
        <taxon>Fungi</taxon>
        <taxon>Dikarya</taxon>
        <taxon>Ascomycota</taxon>
        <taxon>Pezizomycotina</taxon>
        <taxon>Sordariomycetes</taxon>
        <taxon>Hypocreomycetidae</taxon>
        <taxon>Hypocreales</taxon>
        <taxon>Bionectriaceae</taxon>
        <taxon>Clonostachys</taxon>
    </lineage>
</organism>
<sequence>MDQWQALEATAAELGQGGLLPRPNGALLDVEHGYISLLINLTFEDKAAKGLRKRMPGDKREAAVYFTALEGVRDNRILLLTGPSGAGKTTLAKHICFSFATGSAYEYKSVIRNEDGEERGEIWDGGRIVPCLVTIDSLEALHRFAEELPNSLQAWSGRGPARKNQEILFVLDSIETSGEGGLDLLSSIVDIIRASHGARLLVLGRQEELHSWMLPNGLVRQQLLPLFQSQRLQAVSRFQNGLSTSLPFSGSGSAAALPAIFAMSFSCNSKGETNEEVLDTWIEEYIRSAGHLGELLMNAYNAFYGRFNGALSSVVQQPFISSRVFRDLLVAKYLTSKPDATLQVLAHDSLAAQPIVKSLLRRTFDHPMRKSLIDSMLHAEPGLASQRAALLAADFIDVQDSTQAVSARSKLLEILEGGILSVPERVMAGHIISRLGDPRDLEALATIPKGRSTHGSTSHPNSAPPYELELDEFRIGIFPVVNANYLIFTQETGRTWMWSSFRQNPSGNGHVEGIKL</sequence>
<reference evidence="3" key="1">
    <citation type="submission" date="2019-06" db="EMBL/GenBank/DDBJ databases">
        <authorList>
            <person name="Broberg M."/>
        </authorList>
    </citation>
    <scope>NUCLEOTIDE SEQUENCE [LARGE SCALE GENOMIC DNA]</scope>
</reference>
<dbReference type="Pfam" id="PF20720">
    <property type="entry name" value="nSTAND3"/>
    <property type="match status" value="1"/>
</dbReference>
<proteinExistence type="predicted"/>
<evidence type="ECO:0000313" key="2">
    <source>
        <dbReference type="EMBL" id="CAH0055978.1"/>
    </source>
</evidence>
<dbReference type="InterPro" id="IPR003593">
    <property type="entry name" value="AAA+_ATPase"/>
</dbReference>
<accession>A0A9N9ZIJ7</accession>
<dbReference type="SUPFAM" id="SSF52540">
    <property type="entry name" value="P-loop containing nucleoside triphosphate hydrolases"/>
    <property type="match status" value="1"/>
</dbReference>
<evidence type="ECO:0000259" key="1">
    <source>
        <dbReference type="SMART" id="SM00382"/>
    </source>
</evidence>